<dbReference type="InterPro" id="IPR014710">
    <property type="entry name" value="RmlC-like_jellyroll"/>
</dbReference>
<dbReference type="SMART" id="SM00100">
    <property type="entry name" value="cNMP"/>
    <property type="match status" value="1"/>
</dbReference>
<gene>
    <name evidence="2" type="ORF">THMIRHAT_13450</name>
</gene>
<reference evidence="3" key="1">
    <citation type="submission" date="2019-11" db="EMBL/GenBank/DDBJ databases">
        <title>Isolation and characterization of two novel species in the genus Thiomicrorhabdus.</title>
        <authorList>
            <person name="Mochizuki J."/>
            <person name="Kojima H."/>
            <person name="Fukui M."/>
        </authorList>
    </citation>
    <scope>NUCLEOTIDE SEQUENCE [LARGE SCALE GENOMIC DNA]</scope>
    <source>
        <strain evidence="3">AkT22</strain>
    </source>
</reference>
<feature type="domain" description="Cyclic nucleotide-binding" evidence="1">
    <location>
        <begin position="18"/>
        <end position="120"/>
    </location>
</feature>
<dbReference type="InterPro" id="IPR000595">
    <property type="entry name" value="cNMP-bd_dom"/>
</dbReference>
<protein>
    <recommendedName>
        <fullName evidence="1">Cyclic nucleotide-binding domain-containing protein</fullName>
    </recommendedName>
</protein>
<dbReference type="CDD" id="cd00038">
    <property type="entry name" value="CAP_ED"/>
    <property type="match status" value="1"/>
</dbReference>
<sequence length="163" mass="18633">MQEMTAAQLFDYFQQNKICESLTRNEVETMTNYLQEKNFQKDQIISDMGEVGNAMYFIIAGKVAFSTHDGQCEADVGRQTPGNLIGEMSFFDRKPRMLKMTAASKEVVLLEITRAMYDRLKVEHPYIAVNLVENAVVSLDHLIRHMSTDLSHIENYMSGIGKR</sequence>
<dbReference type="RefSeq" id="WP_173291385.1">
    <property type="nucleotide sequence ID" value="NZ_AP021888.1"/>
</dbReference>
<dbReference type="SUPFAM" id="SSF51206">
    <property type="entry name" value="cAMP-binding domain-like"/>
    <property type="match status" value="1"/>
</dbReference>
<proteinExistence type="predicted"/>
<accession>A0A6F8PNB4</accession>
<dbReference type="EMBL" id="AP021888">
    <property type="protein sequence ID" value="BBP43599.1"/>
    <property type="molecule type" value="Genomic_DNA"/>
</dbReference>
<evidence type="ECO:0000313" key="2">
    <source>
        <dbReference type="EMBL" id="BBP43599.1"/>
    </source>
</evidence>
<dbReference type="InterPro" id="IPR018490">
    <property type="entry name" value="cNMP-bd_dom_sf"/>
</dbReference>
<evidence type="ECO:0000313" key="3">
    <source>
        <dbReference type="Proteomes" id="UP000501466"/>
    </source>
</evidence>
<dbReference type="AlphaFoldDB" id="A0A6F8PNB4"/>
<evidence type="ECO:0000259" key="1">
    <source>
        <dbReference type="PROSITE" id="PS50042"/>
    </source>
</evidence>
<organism evidence="2 3">
    <name type="scientific">Thiosulfativibrio zosterae</name>
    <dbReference type="NCBI Taxonomy" id="2675053"/>
    <lineage>
        <taxon>Bacteria</taxon>
        <taxon>Pseudomonadati</taxon>
        <taxon>Pseudomonadota</taxon>
        <taxon>Gammaproteobacteria</taxon>
        <taxon>Thiotrichales</taxon>
        <taxon>Piscirickettsiaceae</taxon>
        <taxon>Thiosulfativibrio</taxon>
    </lineage>
</organism>
<dbReference type="PROSITE" id="PS50042">
    <property type="entry name" value="CNMP_BINDING_3"/>
    <property type="match status" value="1"/>
</dbReference>
<keyword evidence="3" id="KW-1185">Reference proteome</keyword>
<dbReference type="Pfam" id="PF00027">
    <property type="entry name" value="cNMP_binding"/>
    <property type="match status" value="1"/>
</dbReference>
<dbReference type="KEGG" id="tzo:THMIRHAT_13450"/>
<dbReference type="Proteomes" id="UP000501466">
    <property type="component" value="Chromosome"/>
</dbReference>
<name>A0A6F8PNB4_9GAMM</name>
<dbReference type="Gene3D" id="2.60.120.10">
    <property type="entry name" value="Jelly Rolls"/>
    <property type="match status" value="1"/>
</dbReference>